<feature type="chain" id="PRO_5044576326" description="ENTH domain-containing protein" evidence="9">
    <location>
        <begin position="25"/>
        <end position="397"/>
    </location>
</feature>
<dbReference type="GO" id="GO:0005905">
    <property type="term" value="C:clathrin-coated pit"/>
    <property type="evidence" value="ECO:0000318"/>
    <property type="project" value="GO_Central"/>
</dbReference>
<dbReference type="InterPro" id="IPR048050">
    <property type="entry name" value="ANTH_N_plant"/>
</dbReference>
<keyword evidence="5" id="KW-0333">Golgi apparatus</keyword>
<dbReference type="InterPro" id="IPR011417">
    <property type="entry name" value="ANTH_dom"/>
</dbReference>
<keyword evidence="13" id="KW-1185">Reference proteome</keyword>
<dbReference type="SUPFAM" id="SSF89009">
    <property type="entry name" value="GAT-like domain"/>
    <property type="match status" value="1"/>
</dbReference>
<reference evidence="11 13" key="2">
    <citation type="journal article" date="2018" name="Plant J.">
        <title>The Physcomitrella patens chromosome-scale assembly reveals moss genome structure and evolution.</title>
        <authorList>
            <person name="Lang D."/>
            <person name="Ullrich K.K."/>
            <person name="Murat F."/>
            <person name="Fuchs J."/>
            <person name="Jenkins J."/>
            <person name="Haas F.B."/>
            <person name="Piednoel M."/>
            <person name="Gundlach H."/>
            <person name="Van Bel M."/>
            <person name="Meyberg R."/>
            <person name="Vives C."/>
            <person name="Morata J."/>
            <person name="Symeonidi A."/>
            <person name="Hiss M."/>
            <person name="Muchero W."/>
            <person name="Kamisugi Y."/>
            <person name="Saleh O."/>
            <person name="Blanc G."/>
            <person name="Decker E.L."/>
            <person name="van Gessel N."/>
            <person name="Grimwood J."/>
            <person name="Hayes R.D."/>
            <person name="Graham S.W."/>
            <person name="Gunter L.E."/>
            <person name="McDaniel S.F."/>
            <person name="Hoernstein S.N.W."/>
            <person name="Larsson A."/>
            <person name="Li F.W."/>
            <person name="Perroud P.F."/>
            <person name="Phillips J."/>
            <person name="Ranjan P."/>
            <person name="Rokshar D.S."/>
            <person name="Rothfels C.J."/>
            <person name="Schneider L."/>
            <person name="Shu S."/>
            <person name="Stevenson D.W."/>
            <person name="Thummler F."/>
            <person name="Tillich M."/>
            <person name="Villarreal Aguilar J.C."/>
            <person name="Widiez T."/>
            <person name="Wong G.K."/>
            <person name="Wymore A."/>
            <person name="Zhang Y."/>
            <person name="Zimmer A.D."/>
            <person name="Quatrano R.S."/>
            <person name="Mayer K.F.X."/>
            <person name="Goodstein D."/>
            <person name="Casacuberta J.M."/>
            <person name="Vandepoele K."/>
            <person name="Reski R."/>
            <person name="Cuming A.C."/>
            <person name="Tuskan G.A."/>
            <person name="Maumus F."/>
            <person name="Salse J."/>
            <person name="Schmutz J."/>
            <person name="Rensing S.A."/>
        </authorList>
    </citation>
    <scope>NUCLEOTIDE SEQUENCE [LARGE SCALE GENOMIC DNA]</scope>
    <source>
        <strain evidence="12 13">cv. Gransden 2004</strain>
    </source>
</reference>
<evidence type="ECO:0000313" key="11">
    <source>
        <dbReference type="EMBL" id="PNR41417.1"/>
    </source>
</evidence>
<gene>
    <name evidence="12" type="primary">LOC112291576</name>
    <name evidence="11" type="ORF">PHYPA_018820</name>
</gene>
<dbReference type="Pfam" id="PF07651">
    <property type="entry name" value="ANTH"/>
    <property type="match status" value="1"/>
</dbReference>
<dbReference type="Gramene" id="Pp3c14_21260V3.2">
    <property type="protein sequence ID" value="Pp3c14_21260V3.2"/>
    <property type="gene ID" value="Pp3c14_21260"/>
</dbReference>
<comment type="subcellular location">
    <subcellularLocation>
        <location evidence="1">Cytoplasmic vesicle</location>
        <location evidence="1">Clathrin-coated vesicle</location>
    </subcellularLocation>
    <subcellularLocation>
        <location evidence="2">Golgi apparatus</location>
    </subcellularLocation>
    <subcellularLocation>
        <location evidence="3">Membrane</location>
        <location evidence="3">Clathrin-coated pit</location>
    </subcellularLocation>
</comment>
<dbReference type="InterPro" id="IPR045192">
    <property type="entry name" value="AP180-like"/>
</dbReference>
<dbReference type="FunFam" id="1.25.40.90:FF:000067">
    <property type="entry name" value="Predicted protein"/>
    <property type="match status" value="1"/>
</dbReference>
<dbReference type="PROSITE" id="PS50942">
    <property type="entry name" value="ENTH"/>
    <property type="match status" value="1"/>
</dbReference>
<organism evidence="11">
    <name type="scientific">Physcomitrium patens</name>
    <name type="common">Spreading-leaved earth moss</name>
    <name type="synonym">Physcomitrella patens</name>
    <dbReference type="NCBI Taxonomy" id="3218"/>
    <lineage>
        <taxon>Eukaryota</taxon>
        <taxon>Viridiplantae</taxon>
        <taxon>Streptophyta</taxon>
        <taxon>Embryophyta</taxon>
        <taxon>Bryophyta</taxon>
        <taxon>Bryophytina</taxon>
        <taxon>Bryopsida</taxon>
        <taxon>Funariidae</taxon>
        <taxon>Funariales</taxon>
        <taxon>Funariaceae</taxon>
        <taxon>Physcomitrium</taxon>
    </lineage>
</organism>
<dbReference type="SMART" id="SM00273">
    <property type="entry name" value="ENTH"/>
    <property type="match status" value="1"/>
</dbReference>
<reference evidence="11 13" key="1">
    <citation type="journal article" date="2008" name="Science">
        <title>The Physcomitrella genome reveals evolutionary insights into the conquest of land by plants.</title>
        <authorList>
            <person name="Rensing S."/>
            <person name="Lang D."/>
            <person name="Zimmer A."/>
            <person name="Terry A."/>
            <person name="Salamov A."/>
            <person name="Shapiro H."/>
            <person name="Nishiyama T."/>
            <person name="Perroud P.-F."/>
            <person name="Lindquist E."/>
            <person name="Kamisugi Y."/>
            <person name="Tanahashi T."/>
            <person name="Sakakibara K."/>
            <person name="Fujita T."/>
            <person name="Oishi K."/>
            <person name="Shin-I T."/>
            <person name="Kuroki Y."/>
            <person name="Toyoda A."/>
            <person name="Suzuki Y."/>
            <person name="Hashimoto A."/>
            <person name="Yamaguchi K."/>
            <person name="Sugano A."/>
            <person name="Kohara Y."/>
            <person name="Fujiyama A."/>
            <person name="Anterola A."/>
            <person name="Aoki S."/>
            <person name="Ashton N."/>
            <person name="Barbazuk W.B."/>
            <person name="Barker E."/>
            <person name="Bennetzen J."/>
            <person name="Bezanilla M."/>
            <person name="Blankenship R."/>
            <person name="Cho S.H."/>
            <person name="Dutcher S."/>
            <person name="Estelle M."/>
            <person name="Fawcett J.A."/>
            <person name="Gundlach H."/>
            <person name="Hanada K."/>
            <person name="Heyl A."/>
            <person name="Hicks K.A."/>
            <person name="Hugh J."/>
            <person name="Lohr M."/>
            <person name="Mayer K."/>
            <person name="Melkozernov A."/>
            <person name="Murata T."/>
            <person name="Nelson D."/>
            <person name="Pils B."/>
            <person name="Prigge M."/>
            <person name="Reiss B."/>
            <person name="Renner T."/>
            <person name="Rombauts S."/>
            <person name="Rushton P."/>
            <person name="Sanderfoot A."/>
            <person name="Schween G."/>
            <person name="Shiu S.-H."/>
            <person name="Stueber K."/>
            <person name="Theodoulou F.L."/>
            <person name="Tu H."/>
            <person name="Van de Peer Y."/>
            <person name="Verrier P.J."/>
            <person name="Waters E."/>
            <person name="Wood A."/>
            <person name="Yang L."/>
            <person name="Cove D."/>
            <person name="Cuming A."/>
            <person name="Hasebe M."/>
            <person name="Lucas S."/>
            <person name="Mishler D.B."/>
            <person name="Reski R."/>
            <person name="Grigoriev I."/>
            <person name="Quatrano R.S."/>
            <person name="Boore J.L."/>
        </authorList>
    </citation>
    <scope>NUCLEOTIDE SEQUENCE [LARGE SCALE GENOMIC DNA]</scope>
    <source>
        <strain evidence="12 13">cv. Gransden 2004</strain>
    </source>
</reference>
<dbReference type="GO" id="GO:0032050">
    <property type="term" value="F:clathrin heavy chain binding"/>
    <property type="evidence" value="ECO:0000318"/>
    <property type="project" value="GO_Central"/>
</dbReference>
<evidence type="ECO:0000256" key="6">
    <source>
        <dbReference type="ARBA" id="ARBA00023136"/>
    </source>
</evidence>
<dbReference type="Gene3D" id="1.25.40.90">
    <property type="match status" value="1"/>
</dbReference>
<evidence type="ECO:0000256" key="7">
    <source>
        <dbReference type="ARBA" id="ARBA00023176"/>
    </source>
</evidence>
<sequence length="397" mass="45388">MAEWLRRRSKLVVLLGLLKDQTAAGLARASGPFSYLQIAMVMATNHSESLPLEKYVEEIIASGSGSRMQVSFCTRFLVKRLNRTRSWAVAIKCLIILHRCHLDGGFLFQDLLAYNSTKEGKGYLSFPNFKSDPSSVDWPFFFWVKRYARYLDERLCCCRALKSHLDSRWKSHSFQNTVEITDSRELLHQLDVLQSLLHELCQCKPSAEAEEHPVIQGALVLVVMDSYKVHDEIRVRLKEMLARVKNLELSECFSLLHNCKRALSQMQTLQKFLESCKELSLFLDIPFPEEDTPSELDIQTLTESIQSMSKQHTVSSYMIRSESSVHVPFRKDGLLPRSTSLFASQPRQLHRKSSYAPEDAQGVYSGDDFIDISHELKPSTVGRGHVHRATMPDLISF</sequence>
<accession>A0A2K1JIN6</accession>
<dbReference type="GO" id="GO:0072583">
    <property type="term" value="P:clathrin-dependent endocytosis"/>
    <property type="evidence" value="ECO:0000318"/>
    <property type="project" value="GO_Central"/>
</dbReference>
<name>A0A2K1JIN6_PHYPA</name>
<dbReference type="GO" id="GO:0030136">
    <property type="term" value="C:clathrin-coated vesicle"/>
    <property type="evidence" value="ECO:0000318"/>
    <property type="project" value="GO_Central"/>
</dbReference>
<feature type="domain" description="ENTH" evidence="10">
    <location>
        <begin position="28"/>
        <end position="165"/>
    </location>
</feature>
<dbReference type="OrthoDB" id="682511at2759"/>
<dbReference type="CDD" id="cd16987">
    <property type="entry name" value="ANTH_N_AP180_plant"/>
    <property type="match status" value="1"/>
</dbReference>
<proteinExistence type="predicted"/>
<dbReference type="AlphaFoldDB" id="A0A2K1JIN6"/>
<dbReference type="SUPFAM" id="SSF48464">
    <property type="entry name" value="ENTH/VHS domain"/>
    <property type="match status" value="1"/>
</dbReference>
<dbReference type="Gramene" id="Pp3c14_21260V3.1">
    <property type="protein sequence ID" value="Pp3c14_21260V3.1"/>
    <property type="gene ID" value="Pp3c14_21260"/>
</dbReference>
<dbReference type="EnsemblPlants" id="Pp3c14_21260V3.2">
    <property type="protein sequence ID" value="Pp3c14_21260V3.2"/>
    <property type="gene ID" value="Pp3c14_21260"/>
</dbReference>
<dbReference type="GeneID" id="112291576"/>
<dbReference type="GO" id="GO:0005794">
    <property type="term" value="C:Golgi apparatus"/>
    <property type="evidence" value="ECO:0007669"/>
    <property type="project" value="UniProtKB-SubCell"/>
</dbReference>
<protein>
    <recommendedName>
        <fullName evidence="10">ENTH domain-containing protein</fullName>
    </recommendedName>
</protein>
<dbReference type="RefSeq" id="XP_024394943.1">
    <property type="nucleotide sequence ID" value="XM_024539175.2"/>
</dbReference>
<keyword evidence="8" id="KW-0968">Cytoplasmic vesicle</keyword>
<dbReference type="PANTHER" id="PTHR22951:SF5">
    <property type="entry name" value="PHOSPHATIDYLINOSITOL-BINDING CLATHRIN ASSEMBLY PROTEIN LAP"/>
    <property type="match status" value="1"/>
</dbReference>
<dbReference type="STRING" id="3218.A0A2K1JIN6"/>
<dbReference type="PaxDb" id="3218-PP1S34_268V6.1"/>
<dbReference type="GO" id="GO:0006900">
    <property type="term" value="P:vesicle budding from membrane"/>
    <property type="evidence" value="ECO:0000318"/>
    <property type="project" value="GO_Central"/>
</dbReference>
<evidence type="ECO:0000256" key="5">
    <source>
        <dbReference type="ARBA" id="ARBA00023034"/>
    </source>
</evidence>
<dbReference type="Gene3D" id="1.20.58.150">
    <property type="entry name" value="ANTH domain"/>
    <property type="match status" value="1"/>
</dbReference>
<dbReference type="GO" id="GO:0005545">
    <property type="term" value="F:1-phosphatidylinositol binding"/>
    <property type="evidence" value="ECO:0000318"/>
    <property type="project" value="GO_Central"/>
</dbReference>
<dbReference type="GO" id="GO:0048268">
    <property type="term" value="P:clathrin coat assembly"/>
    <property type="evidence" value="ECO:0007669"/>
    <property type="project" value="InterPro"/>
</dbReference>
<dbReference type="Proteomes" id="UP000006727">
    <property type="component" value="Chromosome 14"/>
</dbReference>
<evidence type="ECO:0000256" key="3">
    <source>
        <dbReference type="ARBA" id="ARBA00004600"/>
    </source>
</evidence>
<evidence type="ECO:0000256" key="1">
    <source>
        <dbReference type="ARBA" id="ARBA00004132"/>
    </source>
</evidence>
<evidence type="ECO:0000313" key="12">
    <source>
        <dbReference type="EnsemblPlants" id="Pp3c14_21260V3.1"/>
    </source>
</evidence>
<dbReference type="GO" id="GO:0000149">
    <property type="term" value="F:SNARE binding"/>
    <property type="evidence" value="ECO:0000318"/>
    <property type="project" value="GO_Central"/>
</dbReference>
<evidence type="ECO:0000259" key="10">
    <source>
        <dbReference type="PROSITE" id="PS50942"/>
    </source>
</evidence>
<feature type="signal peptide" evidence="9">
    <location>
        <begin position="1"/>
        <end position="24"/>
    </location>
</feature>
<keyword evidence="4" id="KW-0254">Endocytosis</keyword>
<dbReference type="InterPro" id="IPR008942">
    <property type="entry name" value="ENTH_VHS"/>
</dbReference>
<keyword evidence="6" id="KW-0472">Membrane</keyword>
<reference evidence="12" key="3">
    <citation type="submission" date="2020-12" db="UniProtKB">
        <authorList>
            <consortium name="EnsemblPlants"/>
        </authorList>
    </citation>
    <scope>IDENTIFICATION</scope>
</reference>
<evidence type="ECO:0000256" key="8">
    <source>
        <dbReference type="ARBA" id="ARBA00023329"/>
    </source>
</evidence>
<dbReference type="InterPro" id="IPR013809">
    <property type="entry name" value="ENTH"/>
</dbReference>
<evidence type="ECO:0000313" key="13">
    <source>
        <dbReference type="Proteomes" id="UP000006727"/>
    </source>
</evidence>
<evidence type="ECO:0000256" key="9">
    <source>
        <dbReference type="SAM" id="SignalP"/>
    </source>
</evidence>
<evidence type="ECO:0000256" key="2">
    <source>
        <dbReference type="ARBA" id="ARBA00004555"/>
    </source>
</evidence>
<keyword evidence="7" id="KW-0168">Coated pit</keyword>
<dbReference type="PANTHER" id="PTHR22951">
    <property type="entry name" value="CLATHRIN ASSEMBLY PROTEIN"/>
    <property type="match status" value="1"/>
</dbReference>
<dbReference type="OMA" id="PSTELLW"/>
<keyword evidence="9" id="KW-0732">Signal</keyword>
<dbReference type="GO" id="GO:0005546">
    <property type="term" value="F:phosphatidylinositol-4,5-bisphosphate binding"/>
    <property type="evidence" value="ECO:0000318"/>
    <property type="project" value="GO_Central"/>
</dbReference>
<dbReference type="InterPro" id="IPR014712">
    <property type="entry name" value="ANTH_dom_sf"/>
</dbReference>
<evidence type="ECO:0000256" key="4">
    <source>
        <dbReference type="ARBA" id="ARBA00022583"/>
    </source>
</evidence>
<dbReference type="EnsemblPlants" id="Pp3c14_21260V3.1">
    <property type="protein sequence ID" value="Pp3c14_21260V3.1"/>
    <property type="gene ID" value="Pp3c14_21260"/>
</dbReference>
<dbReference type="EMBL" id="ABEU02000014">
    <property type="protein sequence ID" value="PNR41417.1"/>
    <property type="molecule type" value="Genomic_DNA"/>
</dbReference>